<evidence type="ECO:0000313" key="2">
    <source>
        <dbReference type="Proteomes" id="UP000011713"/>
    </source>
</evidence>
<reference evidence="1" key="2">
    <citation type="submission" date="2015-06" db="UniProtKB">
        <authorList>
            <consortium name="EnsemblProtists"/>
        </authorList>
    </citation>
    <scope>IDENTIFICATION</scope>
    <source>
        <strain evidence="1">Emoy2</strain>
    </source>
</reference>
<dbReference type="EnsemblProtists" id="HpaT813135">
    <property type="protein sequence ID" value="HpaP813135"/>
    <property type="gene ID" value="HpaG813135"/>
</dbReference>
<protein>
    <submittedName>
        <fullName evidence="1">Uncharacterized protein</fullName>
    </submittedName>
</protein>
<organism evidence="1 2">
    <name type="scientific">Hyaloperonospora arabidopsidis (strain Emoy2)</name>
    <name type="common">Downy mildew agent</name>
    <name type="synonym">Peronospora arabidopsidis</name>
    <dbReference type="NCBI Taxonomy" id="559515"/>
    <lineage>
        <taxon>Eukaryota</taxon>
        <taxon>Sar</taxon>
        <taxon>Stramenopiles</taxon>
        <taxon>Oomycota</taxon>
        <taxon>Peronosporomycetes</taxon>
        <taxon>Peronosporales</taxon>
        <taxon>Peronosporaceae</taxon>
        <taxon>Hyaloperonospora</taxon>
    </lineage>
</organism>
<accession>M4C220</accession>
<dbReference type="Proteomes" id="UP000011713">
    <property type="component" value="Unassembled WGS sequence"/>
</dbReference>
<name>M4C220_HYAAE</name>
<dbReference type="EnsemblProtists" id="HpaT813136">
    <property type="protein sequence ID" value="HpaP813136"/>
    <property type="gene ID" value="HpaG813136"/>
</dbReference>
<sequence length="83" mass="9255">MNSALLAFSEDATSVNQFQTSLAERPCFRFGAQTSKSTSSLKTILKSNMATWSAAGRVVRESHHYRKIKPNRTRFGRSQAVGF</sequence>
<evidence type="ECO:0000313" key="1">
    <source>
        <dbReference type="EnsemblProtists" id="HpaP813135"/>
    </source>
</evidence>
<proteinExistence type="predicted"/>
<keyword evidence="2" id="KW-1185">Reference proteome</keyword>
<dbReference type="AlphaFoldDB" id="M4C220"/>
<dbReference type="VEuPathDB" id="FungiDB:HpaG813136"/>
<dbReference type="HOGENOM" id="CLU_2547413_0_0_1"/>
<dbReference type="InParanoid" id="M4C220"/>
<dbReference type="EMBL" id="JH598112">
    <property type="status" value="NOT_ANNOTATED_CDS"/>
    <property type="molecule type" value="Genomic_DNA"/>
</dbReference>
<reference evidence="2" key="1">
    <citation type="journal article" date="2010" name="Science">
        <title>Signatures of adaptation to obligate biotrophy in the Hyaloperonospora arabidopsidis genome.</title>
        <authorList>
            <person name="Baxter L."/>
            <person name="Tripathy S."/>
            <person name="Ishaque N."/>
            <person name="Boot N."/>
            <person name="Cabral A."/>
            <person name="Kemen E."/>
            <person name="Thines M."/>
            <person name="Ah-Fong A."/>
            <person name="Anderson R."/>
            <person name="Badejoko W."/>
            <person name="Bittner-Eddy P."/>
            <person name="Boore J.L."/>
            <person name="Chibucos M.C."/>
            <person name="Coates M."/>
            <person name="Dehal P."/>
            <person name="Delehaunty K."/>
            <person name="Dong S."/>
            <person name="Downton P."/>
            <person name="Dumas B."/>
            <person name="Fabro G."/>
            <person name="Fronick C."/>
            <person name="Fuerstenberg S.I."/>
            <person name="Fulton L."/>
            <person name="Gaulin E."/>
            <person name="Govers F."/>
            <person name="Hughes L."/>
            <person name="Humphray S."/>
            <person name="Jiang R.H."/>
            <person name="Judelson H."/>
            <person name="Kamoun S."/>
            <person name="Kyung K."/>
            <person name="Meijer H."/>
            <person name="Minx P."/>
            <person name="Morris P."/>
            <person name="Nelson J."/>
            <person name="Phuntumart V."/>
            <person name="Qutob D."/>
            <person name="Rehmany A."/>
            <person name="Rougon-Cardoso A."/>
            <person name="Ryden P."/>
            <person name="Torto-Alalibo T."/>
            <person name="Studholme D."/>
            <person name="Wang Y."/>
            <person name="Win J."/>
            <person name="Wood J."/>
            <person name="Clifton S.W."/>
            <person name="Rogers J."/>
            <person name="Van den Ackerveken G."/>
            <person name="Jones J.D."/>
            <person name="McDowell J.M."/>
            <person name="Beynon J."/>
            <person name="Tyler B.M."/>
        </authorList>
    </citation>
    <scope>NUCLEOTIDE SEQUENCE [LARGE SCALE GENOMIC DNA]</scope>
    <source>
        <strain evidence="2">Emoy2</strain>
    </source>
</reference>